<reference evidence="5 6" key="1">
    <citation type="submission" date="2024-06" db="EMBL/GenBank/DDBJ databases">
        <title>Sorghum-associated microbial communities from plants grown in Nebraska, USA.</title>
        <authorList>
            <person name="Schachtman D."/>
        </authorList>
    </citation>
    <scope>NUCLEOTIDE SEQUENCE [LARGE SCALE GENOMIC DNA]</scope>
    <source>
        <strain evidence="5 6">3552</strain>
    </source>
</reference>
<dbReference type="Pfam" id="PF02311">
    <property type="entry name" value="AraC_binding"/>
    <property type="match status" value="1"/>
</dbReference>
<dbReference type="PANTHER" id="PTHR46796:SF2">
    <property type="entry name" value="TRANSCRIPTIONAL REGULATORY PROTEIN"/>
    <property type="match status" value="1"/>
</dbReference>
<sequence>MAVLYISCMGNSVQAWHPAVPYVREVLHATFEDHSYPSHTHEDWTVLLIDKGAVTYDLGRTEHQAVPASITLLPPHVPHDGRSAVGGESFRKRVLYLSEDWLPAKAAEAAVAQPLLLDPQTVATVTGIHTALTSPADAMEAESGVLALRESVRIHLGTPSAPVRDAPLARQLREMLDDRLFESFTIAEAAQLLGAHPSHLVRAFSKAYGIAPYRYITGRRVDRARRLLLDGHPASVAAVEAGFHDQSHLTRHFRRVLGTTPGTFTT</sequence>
<feature type="domain" description="HTH araC/xylS-type" evidence="4">
    <location>
        <begin position="170"/>
        <end position="266"/>
    </location>
</feature>
<dbReference type="SUPFAM" id="SSF51215">
    <property type="entry name" value="Regulatory protein AraC"/>
    <property type="match status" value="1"/>
</dbReference>
<dbReference type="InterPro" id="IPR003313">
    <property type="entry name" value="AraC-bd"/>
</dbReference>
<accession>A0ABV2P7L2</accession>
<proteinExistence type="predicted"/>
<dbReference type="InterPro" id="IPR037923">
    <property type="entry name" value="HTH-like"/>
</dbReference>
<evidence type="ECO:0000256" key="1">
    <source>
        <dbReference type="ARBA" id="ARBA00023015"/>
    </source>
</evidence>
<dbReference type="EMBL" id="JBEPSN010000005">
    <property type="protein sequence ID" value="MET4540569.1"/>
    <property type="molecule type" value="Genomic_DNA"/>
</dbReference>
<evidence type="ECO:0000256" key="2">
    <source>
        <dbReference type="ARBA" id="ARBA00023125"/>
    </source>
</evidence>
<dbReference type="SMART" id="SM00342">
    <property type="entry name" value="HTH_ARAC"/>
    <property type="match status" value="1"/>
</dbReference>
<dbReference type="PROSITE" id="PS01124">
    <property type="entry name" value="HTH_ARAC_FAMILY_2"/>
    <property type="match status" value="1"/>
</dbReference>
<keyword evidence="3" id="KW-0804">Transcription</keyword>
<name>A0ABV2P7L2_9MICC</name>
<organism evidence="5 6">
    <name type="scientific">Arthrobacter bambusae</name>
    <dbReference type="NCBI Taxonomy" id="1338426"/>
    <lineage>
        <taxon>Bacteria</taxon>
        <taxon>Bacillati</taxon>
        <taxon>Actinomycetota</taxon>
        <taxon>Actinomycetes</taxon>
        <taxon>Micrococcales</taxon>
        <taxon>Micrococcaceae</taxon>
        <taxon>Arthrobacter</taxon>
    </lineage>
</organism>
<evidence type="ECO:0000256" key="3">
    <source>
        <dbReference type="ARBA" id="ARBA00023163"/>
    </source>
</evidence>
<comment type="caution">
    <text evidence="5">The sequence shown here is derived from an EMBL/GenBank/DDBJ whole genome shotgun (WGS) entry which is preliminary data.</text>
</comment>
<evidence type="ECO:0000259" key="4">
    <source>
        <dbReference type="PROSITE" id="PS01124"/>
    </source>
</evidence>
<dbReference type="InterPro" id="IPR050204">
    <property type="entry name" value="AraC_XylS_family_regulators"/>
</dbReference>
<dbReference type="InterPro" id="IPR018060">
    <property type="entry name" value="HTH_AraC"/>
</dbReference>
<dbReference type="Proteomes" id="UP001549307">
    <property type="component" value="Unassembled WGS sequence"/>
</dbReference>
<dbReference type="PANTHER" id="PTHR46796">
    <property type="entry name" value="HTH-TYPE TRANSCRIPTIONAL ACTIVATOR RHAS-RELATED"/>
    <property type="match status" value="1"/>
</dbReference>
<dbReference type="InterPro" id="IPR009057">
    <property type="entry name" value="Homeodomain-like_sf"/>
</dbReference>
<dbReference type="Gene3D" id="1.10.10.60">
    <property type="entry name" value="Homeodomain-like"/>
    <property type="match status" value="1"/>
</dbReference>
<keyword evidence="1" id="KW-0805">Transcription regulation</keyword>
<dbReference type="SUPFAM" id="SSF46689">
    <property type="entry name" value="Homeodomain-like"/>
    <property type="match status" value="2"/>
</dbReference>
<evidence type="ECO:0000313" key="5">
    <source>
        <dbReference type="EMBL" id="MET4540569.1"/>
    </source>
</evidence>
<keyword evidence="2" id="KW-0238">DNA-binding</keyword>
<gene>
    <name evidence="5" type="ORF">ABIE37_002356</name>
</gene>
<dbReference type="Pfam" id="PF12833">
    <property type="entry name" value="HTH_18"/>
    <property type="match status" value="1"/>
</dbReference>
<evidence type="ECO:0000313" key="6">
    <source>
        <dbReference type="Proteomes" id="UP001549307"/>
    </source>
</evidence>
<keyword evidence="6" id="KW-1185">Reference proteome</keyword>
<protein>
    <submittedName>
        <fullName evidence="5">AraC-like DNA-binding protein</fullName>
    </submittedName>
</protein>